<dbReference type="InterPro" id="IPR023210">
    <property type="entry name" value="NADP_OxRdtase_dom"/>
</dbReference>
<dbReference type="Proteomes" id="UP001524473">
    <property type="component" value="Unassembled WGS sequence"/>
</dbReference>
<keyword evidence="6" id="KW-1185">Reference proteome</keyword>
<dbReference type="CDD" id="cd19071">
    <property type="entry name" value="AKR_AKR1-5-like"/>
    <property type="match status" value="1"/>
</dbReference>
<gene>
    <name evidence="5" type="ORF">NE695_05170</name>
</gene>
<evidence type="ECO:0000313" key="6">
    <source>
        <dbReference type="Proteomes" id="UP001524473"/>
    </source>
</evidence>
<dbReference type="PANTHER" id="PTHR43827">
    <property type="entry name" value="2,5-DIKETO-D-GLUCONIC ACID REDUCTASE"/>
    <property type="match status" value="1"/>
</dbReference>
<proteinExistence type="inferred from homology"/>
<dbReference type="PANTHER" id="PTHR43827:SF3">
    <property type="entry name" value="NADP-DEPENDENT OXIDOREDUCTASE DOMAIN-CONTAINING PROTEIN"/>
    <property type="match status" value="1"/>
</dbReference>
<dbReference type="InterPro" id="IPR036812">
    <property type="entry name" value="NAD(P)_OxRdtase_dom_sf"/>
</dbReference>
<dbReference type="GeneID" id="90531027"/>
<evidence type="ECO:0000256" key="3">
    <source>
        <dbReference type="ARBA" id="ARBA00023002"/>
    </source>
</evidence>
<dbReference type="EMBL" id="JANFZH010000008">
    <property type="protein sequence ID" value="MCQ4839305.1"/>
    <property type="molecule type" value="Genomic_DNA"/>
</dbReference>
<dbReference type="SUPFAM" id="SSF51430">
    <property type="entry name" value="NAD(P)-linked oxidoreductase"/>
    <property type="match status" value="1"/>
</dbReference>
<comment type="similarity">
    <text evidence="1">Belongs to the aldo/keto reductase family.</text>
</comment>
<reference evidence="5 6" key="1">
    <citation type="submission" date="2022-06" db="EMBL/GenBank/DDBJ databases">
        <title>Isolation of gut microbiota from human fecal samples.</title>
        <authorList>
            <person name="Pamer E.G."/>
            <person name="Barat B."/>
            <person name="Waligurski E."/>
            <person name="Medina S."/>
            <person name="Paddock L."/>
            <person name="Mostad J."/>
        </authorList>
    </citation>
    <scope>NUCLEOTIDE SEQUENCE [LARGE SCALE GENOMIC DNA]</scope>
    <source>
        <strain evidence="5 6">DFI.9.73</strain>
    </source>
</reference>
<dbReference type="RefSeq" id="WP_242871048.1">
    <property type="nucleotide sequence ID" value="NZ_CABKVV010000009.1"/>
</dbReference>
<keyword evidence="2" id="KW-0521">NADP</keyword>
<dbReference type="PRINTS" id="PR00069">
    <property type="entry name" value="ALDKETRDTASE"/>
</dbReference>
<dbReference type="Pfam" id="PF00248">
    <property type="entry name" value="Aldo_ket_red"/>
    <property type="match status" value="1"/>
</dbReference>
<organism evidence="5 6">
    <name type="scientific">Neglectibacter timonensis</name>
    <dbReference type="NCBI Taxonomy" id="1776382"/>
    <lineage>
        <taxon>Bacteria</taxon>
        <taxon>Bacillati</taxon>
        <taxon>Bacillota</taxon>
        <taxon>Clostridia</taxon>
        <taxon>Eubacteriales</taxon>
        <taxon>Oscillospiraceae</taxon>
        <taxon>Neglectibacter</taxon>
    </lineage>
</organism>
<comment type="caution">
    <text evidence="5">The sequence shown here is derived from an EMBL/GenBank/DDBJ whole genome shotgun (WGS) entry which is preliminary data.</text>
</comment>
<sequence length="286" mass="32215">MTQGEIHMEYTTLHNGAKMPMLGYGTIGQEGGQIIENVAFALHNGYGLIDTANRYGNEVEVGRGLKKSGLAREEYFLETKLGPTLYSKDGAVEDTLKRLDTDYVDLMLLHHPVNDYLHAYKMLEKAYREGKLRAIGVSNFPVEKLREVLEQCEIRPMVMQVECHPYYPAEQVRAFCEEQGIRLQCWYPLGHGSTDLLNNPVLVGLAQMYGKSAAQIVLRWHLQMGFCPVPGSSSKEHIRENGQIFDFALTAGDMERIAGINRHAPIYQVTSESLQRLATTKCNFEA</sequence>
<keyword evidence="3" id="KW-0560">Oxidoreductase</keyword>
<evidence type="ECO:0000256" key="1">
    <source>
        <dbReference type="ARBA" id="ARBA00007905"/>
    </source>
</evidence>
<name>A0ABT1RX98_9FIRM</name>
<dbReference type="Gene3D" id="3.20.20.100">
    <property type="entry name" value="NADP-dependent oxidoreductase domain"/>
    <property type="match status" value="1"/>
</dbReference>
<evidence type="ECO:0000256" key="2">
    <source>
        <dbReference type="ARBA" id="ARBA00022857"/>
    </source>
</evidence>
<evidence type="ECO:0000313" key="5">
    <source>
        <dbReference type="EMBL" id="MCQ4839305.1"/>
    </source>
</evidence>
<accession>A0ABT1RX98</accession>
<dbReference type="PIRSF" id="PIRSF000097">
    <property type="entry name" value="AKR"/>
    <property type="match status" value="1"/>
</dbReference>
<evidence type="ECO:0000259" key="4">
    <source>
        <dbReference type="Pfam" id="PF00248"/>
    </source>
</evidence>
<feature type="domain" description="NADP-dependent oxidoreductase" evidence="4">
    <location>
        <begin position="34"/>
        <end position="261"/>
    </location>
</feature>
<dbReference type="InterPro" id="IPR020471">
    <property type="entry name" value="AKR"/>
</dbReference>
<protein>
    <submittedName>
        <fullName evidence="5">Aldo/keto reductase</fullName>
    </submittedName>
</protein>